<organism evidence="1 2">
    <name type="scientific">Croceitalea dokdonensis DOKDO 023</name>
    <dbReference type="NCBI Taxonomy" id="1300341"/>
    <lineage>
        <taxon>Bacteria</taxon>
        <taxon>Pseudomonadati</taxon>
        <taxon>Bacteroidota</taxon>
        <taxon>Flavobacteriia</taxon>
        <taxon>Flavobacteriales</taxon>
        <taxon>Flavobacteriaceae</taxon>
        <taxon>Croceitalea</taxon>
    </lineage>
</organism>
<sequence>MLGMPKNIKNIQVKGSLKKRQGMLPIRKDLPINELIIYFEATLLQLF</sequence>
<dbReference type="EMBL" id="LDJX01000005">
    <property type="protein sequence ID" value="KPM31255.1"/>
    <property type="molecule type" value="Genomic_DNA"/>
</dbReference>
<proteinExistence type="predicted"/>
<accession>A0A0P7ADG2</accession>
<comment type="caution">
    <text evidence="1">The sequence shown here is derived from an EMBL/GenBank/DDBJ whole genome shotgun (WGS) entry which is preliminary data.</text>
</comment>
<reference evidence="1 2" key="1">
    <citation type="submission" date="2015-09" db="EMBL/GenBank/DDBJ databases">
        <title>Genome sequence of the marine flavobacterium Croceitalea dokdonensis DOKDO 023 that contains proton- and sodium-pumping rhodopsins.</title>
        <authorList>
            <person name="Kwon S.-K."/>
            <person name="Lee H.K."/>
            <person name="Kwak M.-J."/>
            <person name="Kim J.F."/>
        </authorList>
    </citation>
    <scope>NUCLEOTIDE SEQUENCE [LARGE SCALE GENOMIC DNA]</scope>
    <source>
        <strain evidence="1 2">DOKDO 023</strain>
    </source>
</reference>
<keyword evidence="2" id="KW-1185">Reference proteome</keyword>
<protein>
    <submittedName>
        <fullName evidence="1">Uncharacterized protein</fullName>
    </submittedName>
</protein>
<dbReference type="Proteomes" id="UP000050280">
    <property type="component" value="Unassembled WGS sequence"/>
</dbReference>
<gene>
    <name evidence="1" type="ORF">I595_2520</name>
</gene>
<evidence type="ECO:0000313" key="1">
    <source>
        <dbReference type="EMBL" id="KPM31255.1"/>
    </source>
</evidence>
<name>A0A0P7ADG2_9FLAO</name>
<dbReference type="AlphaFoldDB" id="A0A0P7ADG2"/>
<evidence type="ECO:0000313" key="2">
    <source>
        <dbReference type="Proteomes" id="UP000050280"/>
    </source>
</evidence>